<evidence type="ECO:0000313" key="1">
    <source>
        <dbReference type="Proteomes" id="UP000504603"/>
    </source>
</evidence>
<name>A0A6J1C7D4_MOMCH</name>
<dbReference type="PANTHER" id="PTHR31260:SF28">
    <property type="entry name" value="CYSTATIN DOMAIN PROTEIN"/>
    <property type="match status" value="1"/>
</dbReference>
<dbReference type="Proteomes" id="UP000504603">
    <property type="component" value="Unplaced"/>
</dbReference>
<dbReference type="InterPro" id="IPR006462">
    <property type="entry name" value="MS5"/>
</dbReference>
<dbReference type="GeneID" id="111008920"/>
<keyword evidence="1" id="KW-1185">Reference proteome</keyword>
<dbReference type="AlphaFoldDB" id="A0A6J1C7D4"/>
<evidence type="ECO:0000313" key="2">
    <source>
        <dbReference type="RefSeq" id="XP_022137489.1"/>
    </source>
</evidence>
<accession>A0A6J1C7D4</accession>
<dbReference type="RefSeq" id="XP_022137489.1">
    <property type="nucleotide sequence ID" value="XM_022281797.1"/>
</dbReference>
<proteinExistence type="predicted"/>
<dbReference type="PANTHER" id="PTHR31260">
    <property type="entry name" value="CYSTATIN/MONELLIN SUPERFAMILY PROTEIN"/>
    <property type="match status" value="1"/>
</dbReference>
<gene>
    <name evidence="2" type="primary">LOC111008920</name>
</gene>
<reference evidence="2" key="1">
    <citation type="submission" date="2025-08" db="UniProtKB">
        <authorList>
            <consortium name="RefSeq"/>
        </authorList>
    </citation>
    <scope>IDENTIFICATION</scope>
    <source>
        <strain evidence="2">OHB3-1</strain>
    </source>
</reference>
<organism evidence="1 2">
    <name type="scientific">Momordica charantia</name>
    <name type="common">Bitter gourd</name>
    <name type="synonym">Balsam pear</name>
    <dbReference type="NCBI Taxonomy" id="3673"/>
    <lineage>
        <taxon>Eukaryota</taxon>
        <taxon>Viridiplantae</taxon>
        <taxon>Streptophyta</taxon>
        <taxon>Embryophyta</taxon>
        <taxon>Tracheophyta</taxon>
        <taxon>Spermatophyta</taxon>
        <taxon>Magnoliopsida</taxon>
        <taxon>eudicotyledons</taxon>
        <taxon>Gunneridae</taxon>
        <taxon>Pentapetalae</taxon>
        <taxon>rosids</taxon>
        <taxon>fabids</taxon>
        <taxon>Cucurbitales</taxon>
        <taxon>Cucurbitaceae</taxon>
        <taxon>Momordiceae</taxon>
        <taxon>Momordica</taxon>
    </lineage>
</organism>
<protein>
    <submittedName>
        <fullName evidence="2">Uncharacterized protein LOC111008920 isoform X2</fullName>
    </submittedName>
</protein>
<sequence>MASSPESDEYKYLFDSDGYDEHKMNEKEVSSDLSVPANNNYLYDSDGYYDDGVREMNEEEVNRYYKAIQESEGFDVPSFPGTYAFAIISPLPLINLISEEGASFEFVKMLKANSQAALGELFFLTFQVKQTGAPPDSPTTTLQARVLAGISPDDFDVQLCRPEPTN</sequence>